<evidence type="ECO:0008006" key="9">
    <source>
        <dbReference type="Google" id="ProtNLM"/>
    </source>
</evidence>
<feature type="compositionally biased region" description="Low complexity" evidence="6">
    <location>
        <begin position="375"/>
        <end position="396"/>
    </location>
</feature>
<dbReference type="Proteomes" id="UP000826573">
    <property type="component" value="Unassembled WGS sequence"/>
</dbReference>
<feature type="compositionally biased region" description="Low complexity" evidence="6">
    <location>
        <begin position="336"/>
        <end position="355"/>
    </location>
</feature>
<dbReference type="InterPro" id="IPR025702">
    <property type="entry name" value="OXD"/>
</dbReference>
<gene>
    <name evidence="7" type="ORF">TsFJ059_001717</name>
</gene>
<accession>A0A9P8KZG4</accession>
<organism evidence="7 8">
    <name type="scientific">Trichoderma semiorbis</name>
    <dbReference type="NCBI Taxonomy" id="1491008"/>
    <lineage>
        <taxon>Eukaryota</taxon>
        <taxon>Fungi</taxon>
        <taxon>Dikarya</taxon>
        <taxon>Ascomycota</taxon>
        <taxon>Pezizomycotina</taxon>
        <taxon>Sordariomycetes</taxon>
        <taxon>Hypocreomycetidae</taxon>
        <taxon>Hypocreales</taxon>
        <taxon>Hypocreaceae</taxon>
        <taxon>Trichoderma</taxon>
    </lineage>
</organism>
<keyword evidence="3" id="KW-0479">Metal-binding</keyword>
<dbReference type="EMBL" id="JAIMJC010000001">
    <property type="protein sequence ID" value="KAH0533109.1"/>
    <property type="molecule type" value="Genomic_DNA"/>
</dbReference>
<evidence type="ECO:0000313" key="7">
    <source>
        <dbReference type="EMBL" id="KAH0533109.1"/>
    </source>
</evidence>
<comment type="caution">
    <text evidence="7">The sequence shown here is derived from an EMBL/GenBank/DDBJ whole genome shotgun (WGS) entry which is preliminary data.</text>
</comment>
<evidence type="ECO:0000256" key="5">
    <source>
        <dbReference type="ARBA" id="ARBA00023239"/>
    </source>
</evidence>
<comment type="cofactor">
    <cofactor evidence="1">
        <name>heme b</name>
        <dbReference type="ChEBI" id="CHEBI:60344"/>
    </cofactor>
</comment>
<reference evidence="7 8" key="1">
    <citation type="submission" date="2021-08" db="EMBL/GenBank/DDBJ databases">
        <title>The highly contiguous genome resource for Trichoderma semiorbis FJ059, a fungal antagonistic to plant pathogens.</title>
        <authorList>
            <person name="Liu T."/>
        </authorList>
    </citation>
    <scope>NUCLEOTIDE SEQUENCE [LARGE SCALE GENOMIC DNA]</scope>
    <source>
        <strain evidence="7 8">FJ059</strain>
    </source>
</reference>
<keyword evidence="2" id="KW-0349">Heme</keyword>
<evidence type="ECO:0000256" key="4">
    <source>
        <dbReference type="ARBA" id="ARBA00023004"/>
    </source>
</evidence>
<dbReference type="Pfam" id="PF13816">
    <property type="entry name" value="Dehydratase_hem"/>
    <property type="match status" value="2"/>
</dbReference>
<protein>
    <recommendedName>
        <fullName evidence="9">Phenylacetaldoxime dehydratase</fullName>
    </recommendedName>
</protein>
<evidence type="ECO:0000256" key="2">
    <source>
        <dbReference type="ARBA" id="ARBA00022617"/>
    </source>
</evidence>
<evidence type="ECO:0000256" key="6">
    <source>
        <dbReference type="SAM" id="MobiDB-lite"/>
    </source>
</evidence>
<name>A0A9P8KZG4_9HYPO</name>
<keyword evidence="5" id="KW-0456">Lyase</keyword>
<keyword evidence="8" id="KW-1185">Reference proteome</keyword>
<dbReference type="GO" id="GO:0016829">
    <property type="term" value="F:lyase activity"/>
    <property type="evidence" value="ECO:0007669"/>
    <property type="project" value="UniProtKB-KW"/>
</dbReference>
<evidence type="ECO:0000313" key="8">
    <source>
        <dbReference type="Proteomes" id="UP000826573"/>
    </source>
</evidence>
<feature type="region of interest" description="Disordered" evidence="6">
    <location>
        <begin position="335"/>
        <end position="396"/>
    </location>
</feature>
<evidence type="ECO:0000256" key="1">
    <source>
        <dbReference type="ARBA" id="ARBA00001970"/>
    </source>
</evidence>
<dbReference type="GO" id="GO:0046872">
    <property type="term" value="F:metal ion binding"/>
    <property type="evidence" value="ECO:0007669"/>
    <property type="project" value="UniProtKB-KW"/>
</dbReference>
<sequence>MSHSQIQTENRELPLNQPENWQVKFPRYMVELPEHVHDVNVSYIGIQPRYEENPARGLHTELNAHVTSAAQRTVAAKVEEWIRQGAGELSPILWEKIYVEAGYDAPDTEIYILYWIDKDIARAANKSLNLQQLHKTLTPSDQEVVGLWRESFTVPKQRFETVYSGNDYQPGIASLEGAHQVGHKFTGYWGAARDRFPASSHDPFEPEYKLCPPNFEKDSKGRVIEGENKVSVLHIRSGQYWERCKDDEREAYESTLEPVLRAGMTYLEENPAESGDIGLRFSRNMTTNRLLQAEEAQQMATLNGIGSTVVNGLTNLVKNYAGYLNGTNGTNGIHKGNATNGTNGTNGVRNTNGSNGANGVHETNGANGAHEAHSSNRSNSSNSSSSTNATNVNGSNSVSKADKFGLLVTTERRRRETCSSGFFRSLKDIEAWASKHKSHHKIFHGAHSHSQQFGKEKFKMRTWHEVSALKPGEVTFEYINCYPRTGLIPFFEV</sequence>
<evidence type="ECO:0000256" key="3">
    <source>
        <dbReference type="ARBA" id="ARBA00022723"/>
    </source>
</evidence>
<proteinExistence type="predicted"/>
<dbReference type="AlphaFoldDB" id="A0A9P8KZG4"/>
<keyword evidence="4" id="KW-0408">Iron</keyword>